<dbReference type="Proteomes" id="UP000887013">
    <property type="component" value="Unassembled WGS sequence"/>
</dbReference>
<protein>
    <submittedName>
        <fullName evidence="1">Glutamine synthetase, mitochondrial</fullName>
    </submittedName>
</protein>
<dbReference type="OrthoDB" id="6411623at2759"/>
<dbReference type="GO" id="GO:0004356">
    <property type="term" value="F:glutamine synthetase activity"/>
    <property type="evidence" value="ECO:0007669"/>
    <property type="project" value="InterPro"/>
</dbReference>
<evidence type="ECO:0000313" key="1">
    <source>
        <dbReference type="EMBL" id="GFU38589.1"/>
    </source>
</evidence>
<comment type="caution">
    <text evidence="1">The sequence shown here is derived from an EMBL/GenBank/DDBJ whole genome shotgun (WGS) entry which is preliminary data.</text>
</comment>
<dbReference type="SUPFAM" id="SSF55931">
    <property type="entry name" value="Glutamine synthetase/guanido kinase"/>
    <property type="match status" value="1"/>
</dbReference>
<dbReference type="EMBL" id="BMAW01131232">
    <property type="protein sequence ID" value="GFU38589.1"/>
    <property type="molecule type" value="Genomic_DNA"/>
</dbReference>
<organism evidence="1 2">
    <name type="scientific">Nephila pilipes</name>
    <name type="common">Giant wood spider</name>
    <name type="synonym">Nephila maculata</name>
    <dbReference type="NCBI Taxonomy" id="299642"/>
    <lineage>
        <taxon>Eukaryota</taxon>
        <taxon>Metazoa</taxon>
        <taxon>Ecdysozoa</taxon>
        <taxon>Arthropoda</taxon>
        <taxon>Chelicerata</taxon>
        <taxon>Arachnida</taxon>
        <taxon>Araneae</taxon>
        <taxon>Araneomorphae</taxon>
        <taxon>Entelegynae</taxon>
        <taxon>Araneoidea</taxon>
        <taxon>Nephilidae</taxon>
        <taxon>Nephila</taxon>
    </lineage>
</organism>
<keyword evidence="2" id="KW-1185">Reference proteome</keyword>
<dbReference type="GO" id="GO:0006542">
    <property type="term" value="P:glutamine biosynthetic process"/>
    <property type="evidence" value="ECO:0007669"/>
    <property type="project" value="InterPro"/>
</dbReference>
<dbReference type="PANTHER" id="PTHR20852">
    <property type="entry name" value="GLUTAMINE SYNTHETASE"/>
    <property type="match status" value="1"/>
</dbReference>
<dbReference type="Gene3D" id="3.10.20.70">
    <property type="entry name" value="Glutamine synthetase, N-terminal domain"/>
    <property type="match status" value="1"/>
</dbReference>
<dbReference type="AlphaFoldDB" id="A0A8X6QZD7"/>
<name>A0A8X6QZD7_NEPPI</name>
<dbReference type="InterPro" id="IPR036651">
    <property type="entry name" value="Gln_synt_N_sf"/>
</dbReference>
<gene>
    <name evidence="1" type="ORF">NPIL_14461</name>
</gene>
<accession>A0A8X6QZD7</accession>
<dbReference type="InterPro" id="IPR014746">
    <property type="entry name" value="Gln_synth/guanido_kin_cat_dom"/>
</dbReference>
<dbReference type="Gene3D" id="3.30.590.10">
    <property type="entry name" value="Glutamine synthetase/guanido kinase, catalytic domain"/>
    <property type="match status" value="1"/>
</dbReference>
<dbReference type="GO" id="GO:0005737">
    <property type="term" value="C:cytoplasm"/>
    <property type="evidence" value="ECO:0007669"/>
    <property type="project" value="TreeGrafter"/>
</dbReference>
<proteinExistence type="predicted"/>
<dbReference type="SUPFAM" id="SSF54368">
    <property type="entry name" value="Glutamine synthetase, N-terminal domain"/>
    <property type="match status" value="1"/>
</dbReference>
<reference evidence="1" key="1">
    <citation type="submission" date="2020-08" db="EMBL/GenBank/DDBJ databases">
        <title>Multicomponent nature underlies the extraordinary mechanical properties of spider dragline silk.</title>
        <authorList>
            <person name="Kono N."/>
            <person name="Nakamura H."/>
            <person name="Mori M."/>
            <person name="Yoshida Y."/>
            <person name="Ohtoshi R."/>
            <person name="Malay A.D."/>
            <person name="Moran D.A.P."/>
            <person name="Tomita M."/>
            <person name="Numata K."/>
            <person name="Arakawa K."/>
        </authorList>
    </citation>
    <scope>NUCLEOTIDE SEQUENCE</scope>
</reference>
<sequence>MFIIVNAKVQREIREKIRRVTRIFRYPVNEPGIKKLGINKVFKMSNIQGSKLVTQTFQDLKQPQDRVQCMHVYIDGSLKSFRTKSLTWHEEPRNPDDFPLMEFCGSATNFDVGDVADYYAKPVRIFADPFRGGRNKLVFCETYSREGLPTFANNRYRLQTAEHLPKQSFTFYQSYALLRKDGKPLAPLYETDPKWDFGRPVAESHYKACLYAGIKFASLEPVPGRGEWRYSVSVSSSVVELSDEIWMSRFILQRVAEDFGVNVSFEKGQTSLWLDAENFPHETKLRIVDVLLSQFVVKQHKQVQVRNLDSNIVLSHLQQDLDPYVLYIRVFLSKM</sequence>
<dbReference type="PANTHER" id="PTHR20852:SF57">
    <property type="entry name" value="GLUTAMINE SYNTHETASE 2 CYTOPLASMIC"/>
    <property type="match status" value="1"/>
</dbReference>
<dbReference type="InterPro" id="IPR050292">
    <property type="entry name" value="Glutamine_Synthetase"/>
</dbReference>
<evidence type="ECO:0000313" key="2">
    <source>
        <dbReference type="Proteomes" id="UP000887013"/>
    </source>
</evidence>